<evidence type="ECO:0000259" key="12">
    <source>
        <dbReference type="PROSITE" id="PS50026"/>
    </source>
</evidence>
<evidence type="ECO:0000256" key="7">
    <source>
        <dbReference type="ARBA" id="ARBA00023157"/>
    </source>
</evidence>
<evidence type="ECO:0000256" key="4">
    <source>
        <dbReference type="ARBA" id="ARBA00022679"/>
    </source>
</evidence>
<reference evidence="13 14" key="1">
    <citation type="submission" date="2024-01" db="EMBL/GenBank/DDBJ databases">
        <authorList>
            <person name="Waweru B."/>
        </authorList>
    </citation>
    <scope>NUCLEOTIDE SEQUENCE [LARGE SCALE GENOMIC DNA]</scope>
</reference>
<dbReference type="PROSITE" id="PS50026">
    <property type="entry name" value="EGF_3"/>
    <property type="match status" value="1"/>
</dbReference>
<keyword evidence="2" id="KW-0418">Kinase</keyword>
<evidence type="ECO:0000256" key="5">
    <source>
        <dbReference type="ARBA" id="ARBA00022729"/>
    </source>
</evidence>
<dbReference type="Pfam" id="PF08488">
    <property type="entry name" value="WAK"/>
    <property type="match status" value="1"/>
</dbReference>
<evidence type="ECO:0000256" key="1">
    <source>
        <dbReference type="ARBA" id="ARBA00004479"/>
    </source>
</evidence>
<keyword evidence="10" id="KW-1133">Transmembrane helix</keyword>
<evidence type="ECO:0000256" key="2">
    <source>
        <dbReference type="ARBA" id="ARBA00022527"/>
    </source>
</evidence>
<dbReference type="AlphaFoldDB" id="A0AAV1R657"/>
<keyword evidence="10" id="KW-0472">Membrane</keyword>
<keyword evidence="10" id="KW-0812">Transmembrane</keyword>
<dbReference type="Pfam" id="PF13947">
    <property type="entry name" value="GUB_WAK_bind"/>
    <property type="match status" value="1"/>
</dbReference>
<dbReference type="PROSITE" id="PS00010">
    <property type="entry name" value="ASX_HYDROXYL"/>
    <property type="match status" value="1"/>
</dbReference>
<comment type="subcellular location">
    <subcellularLocation>
        <location evidence="1">Membrane</location>
        <topology evidence="1">Single-pass type I membrane protein</topology>
    </subcellularLocation>
</comment>
<keyword evidence="7" id="KW-1015">Disulfide bond</keyword>
<keyword evidence="2" id="KW-0723">Serine/threonine-protein kinase</keyword>
<feature type="domain" description="EGF-like" evidence="12">
    <location>
        <begin position="290"/>
        <end position="330"/>
    </location>
</feature>
<dbReference type="GO" id="GO:0005509">
    <property type="term" value="F:calcium ion binding"/>
    <property type="evidence" value="ECO:0007669"/>
    <property type="project" value="InterPro"/>
</dbReference>
<dbReference type="InterPro" id="IPR013695">
    <property type="entry name" value="WAK"/>
</dbReference>
<dbReference type="InterPro" id="IPR000152">
    <property type="entry name" value="EGF-type_Asp/Asn_hydroxyl_site"/>
</dbReference>
<name>A0AAV1R657_9ROSI</name>
<feature type="chain" id="PRO_5043976578" description="EGF-like domain-containing protein" evidence="11">
    <location>
        <begin position="24"/>
        <end position="431"/>
    </location>
</feature>
<evidence type="ECO:0000256" key="3">
    <source>
        <dbReference type="ARBA" id="ARBA00022536"/>
    </source>
</evidence>
<dbReference type="GO" id="GO:0004674">
    <property type="term" value="F:protein serine/threonine kinase activity"/>
    <property type="evidence" value="ECO:0007669"/>
    <property type="project" value="UniProtKB-KW"/>
</dbReference>
<dbReference type="SUPFAM" id="SSF57184">
    <property type="entry name" value="Growth factor receptor domain"/>
    <property type="match status" value="1"/>
</dbReference>
<comment type="caution">
    <text evidence="13">The sequence shown here is derived from an EMBL/GenBank/DDBJ whole genome shotgun (WGS) entry which is preliminary data.</text>
</comment>
<dbReference type="GO" id="GO:0030247">
    <property type="term" value="F:polysaccharide binding"/>
    <property type="evidence" value="ECO:0007669"/>
    <property type="project" value="InterPro"/>
</dbReference>
<protein>
    <recommendedName>
        <fullName evidence="12">EGF-like domain-containing protein</fullName>
    </recommendedName>
</protein>
<evidence type="ECO:0000313" key="13">
    <source>
        <dbReference type="EMBL" id="CAK7329236.1"/>
    </source>
</evidence>
<dbReference type="Proteomes" id="UP001314170">
    <property type="component" value="Unassembled WGS sequence"/>
</dbReference>
<comment type="caution">
    <text evidence="9">Lacks conserved residue(s) required for the propagation of feature annotation.</text>
</comment>
<keyword evidence="6" id="KW-0677">Repeat</keyword>
<dbReference type="InterPro" id="IPR001881">
    <property type="entry name" value="EGF-like_Ca-bd_dom"/>
</dbReference>
<dbReference type="SMART" id="SM00181">
    <property type="entry name" value="EGF"/>
    <property type="match status" value="2"/>
</dbReference>
<organism evidence="13 14">
    <name type="scientific">Dovyalis caffra</name>
    <dbReference type="NCBI Taxonomy" id="77055"/>
    <lineage>
        <taxon>Eukaryota</taxon>
        <taxon>Viridiplantae</taxon>
        <taxon>Streptophyta</taxon>
        <taxon>Embryophyta</taxon>
        <taxon>Tracheophyta</taxon>
        <taxon>Spermatophyta</taxon>
        <taxon>Magnoliopsida</taxon>
        <taxon>eudicotyledons</taxon>
        <taxon>Gunneridae</taxon>
        <taxon>Pentapetalae</taxon>
        <taxon>rosids</taxon>
        <taxon>fabids</taxon>
        <taxon>Malpighiales</taxon>
        <taxon>Salicaceae</taxon>
        <taxon>Flacourtieae</taxon>
        <taxon>Dovyalis</taxon>
    </lineage>
</organism>
<dbReference type="Gene3D" id="2.10.25.10">
    <property type="entry name" value="Laminin"/>
    <property type="match status" value="1"/>
</dbReference>
<evidence type="ECO:0000313" key="14">
    <source>
        <dbReference type="Proteomes" id="UP001314170"/>
    </source>
</evidence>
<feature type="signal peptide" evidence="11">
    <location>
        <begin position="1"/>
        <end position="23"/>
    </location>
</feature>
<evidence type="ECO:0000256" key="10">
    <source>
        <dbReference type="SAM" id="Phobius"/>
    </source>
</evidence>
<dbReference type="InterPro" id="IPR025287">
    <property type="entry name" value="WAK_GUB"/>
</dbReference>
<accession>A0AAV1R657</accession>
<keyword evidence="5 11" id="KW-0732">Signal</keyword>
<gene>
    <name evidence="13" type="ORF">DCAF_LOCUS6985</name>
</gene>
<dbReference type="PROSITE" id="PS01187">
    <property type="entry name" value="EGF_CA"/>
    <property type="match status" value="1"/>
</dbReference>
<proteinExistence type="predicted"/>
<dbReference type="CDD" id="cd00054">
    <property type="entry name" value="EGF_CA"/>
    <property type="match status" value="1"/>
</dbReference>
<dbReference type="InterPro" id="IPR018097">
    <property type="entry name" value="EGF_Ca-bd_CS"/>
</dbReference>
<sequence length="431" mass="46514">MLKIWVSWLMIMLLLCSIATAIAQSPADSKPGCRDKCGNVSVPYPFGIDDPGCAENEDMYLNCSQSDGDDPEKLWFDNVPLLNISVLEGSMIVSIPTSYDCYNQSGLISNVSYSINLGQGLYMFSETQNVFTAIGCDTMAFVSNEEVTYGAACISLCNETVSLADNSSCSGSGCCQTSIPKGLKSLYISSMSLQNHTNISDFNPCGYAFLADKRSFKASDWQLSGWPDGNVSDVVIDWVVETKTCEQAQANTSSYACSNNTNCSENGQGYRCECKDGFTGNPYLSPGCQDIDECADQRRYPCKGKCKNTPGNYTCTCPLGMHGDGKTGCQGFGIATIASVTGGIISLAIIGVLLYIILTKLRKEKNFRENGGMVLKHQRPWNGDLRIGACQESEKGEGMSAAQHLLNPIFSGDRAASLDFEARASFGTSEN</sequence>
<evidence type="ECO:0000256" key="6">
    <source>
        <dbReference type="ARBA" id="ARBA00022737"/>
    </source>
</evidence>
<dbReference type="SMART" id="SM00179">
    <property type="entry name" value="EGF_CA"/>
    <property type="match status" value="1"/>
</dbReference>
<dbReference type="PANTHER" id="PTHR33491">
    <property type="entry name" value="OSJNBA0016N04.9 PROTEIN"/>
    <property type="match status" value="1"/>
</dbReference>
<keyword evidence="8" id="KW-0325">Glycoprotein</keyword>
<dbReference type="InterPro" id="IPR000742">
    <property type="entry name" value="EGF"/>
</dbReference>
<evidence type="ECO:0000256" key="9">
    <source>
        <dbReference type="PROSITE-ProRule" id="PRU00076"/>
    </source>
</evidence>
<dbReference type="InterPro" id="IPR009030">
    <property type="entry name" value="Growth_fac_rcpt_cys_sf"/>
</dbReference>
<keyword evidence="3 9" id="KW-0245">EGF-like domain</keyword>
<dbReference type="EMBL" id="CAWUPB010000913">
    <property type="protein sequence ID" value="CAK7329236.1"/>
    <property type="molecule type" value="Genomic_DNA"/>
</dbReference>
<feature type="transmembrane region" description="Helical" evidence="10">
    <location>
        <begin position="332"/>
        <end position="358"/>
    </location>
</feature>
<dbReference type="FunFam" id="2.10.25.10:FF:000038">
    <property type="entry name" value="Fibrillin 2"/>
    <property type="match status" value="1"/>
</dbReference>
<dbReference type="GO" id="GO:0016020">
    <property type="term" value="C:membrane"/>
    <property type="evidence" value="ECO:0007669"/>
    <property type="project" value="UniProtKB-SubCell"/>
</dbReference>
<evidence type="ECO:0000256" key="8">
    <source>
        <dbReference type="ARBA" id="ARBA00023180"/>
    </source>
</evidence>
<keyword evidence="14" id="KW-1185">Reference proteome</keyword>
<evidence type="ECO:0000256" key="11">
    <source>
        <dbReference type="SAM" id="SignalP"/>
    </source>
</evidence>
<keyword evidence="4" id="KW-0808">Transferase</keyword>